<proteinExistence type="predicted"/>
<keyword evidence="2" id="KW-0732">Signal</keyword>
<name>A0ABT8EQE2_9ACTN</name>
<comment type="caution">
    <text evidence="3">The sequence shown here is derived from an EMBL/GenBank/DDBJ whole genome shotgun (WGS) entry which is preliminary data.</text>
</comment>
<evidence type="ECO:0000313" key="3">
    <source>
        <dbReference type="EMBL" id="MDN4160378.1"/>
    </source>
</evidence>
<dbReference type="Proteomes" id="UP001168537">
    <property type="component" value="Unassembled WGS sequence"/>
</dbReference>
<dbReference type="EMBL" id="JAUHJR010000001">
    <property type="protein sequence ID" value="MDN4160378.1"/>
    <property type="molecule type" value="Genomic_DNA"/>
</dbReference>
<accession>A0ABT8EQE2</accession>
<sequence>MRNRLAPLAALAAAAVVVPVLSLASASVAAPSTDKVCAPLSSGKIDTKGDPQSVLYTAPAGKMILGYCVKAGSVQQGNGPVTTPVAPALSSMVIRHPSGKAVSHYSVYLGTIVSPTPTTPAPTTPAPTTPAPTTPAPTTPAPTTPAPTTPAPTTPAPTTPAPTTPAPTTPPVVVTPSEPAPTTPAPTTPAPTTPAPTTPPVVVTPSEPTPTTEPVVVPDPVVVEDTENDPAVDAHGNFDWNWRYADPSCYGLFVPYPSNIPSGQSNDVNVRVWTDSAGEITLNYHNNETTWSGNQEFVYSQHKNWPAGVTDYAVVWTQVGGSNYHYGEKFHQEPAKAPLTCRINDDGDPETYDVPVAVSDIEGWRTSTMTVRKGAVAPAARVVVEQPGLQTVTLQRYRAGRSWSTVKTVTPGARTTTVTFPRETRKGTYRYRLVLPGTEFTTGATTKAFTVRVR</sequence>
<keyword evidence="4" id="KW-1185">Reference proteome</keyword>
<evidence type="ECO:0000256" key="1">
    <source>
        <dbReference type="SAM" id="MobiDB-lite"/>
    </source>
</evidence>
<organism evidence="3 4">
    <name type="scientific">Nocardioides abyssi</name>
    <dbReference type="NCBI Taxonomy" id="3058370"/>
    <lineage>
        <taxon>Bacteria</taxon>
        <taxon>Bacillati</taxon>
        <taxon>Actinomycetota</taxon>
        <taxon>Actinomycetes</taxon>
        <taxon>Propionibacteriales</taxon>
        <taxon>Nocardioidaceae</taxon>
        <taxon>Nocardioides</taxon>
    </lineage>
</organism>
<feature type="compositionally biased region" description="Pro residues" evidence="1">
    <location>
        <begin position="178"/>
        <end position="199"/>
    </location>
</feature>
<feature type="chain" id="PRO_5045133711" evidence="2">
    <location>
        <begin position="30"/>
        <end position="454"/>
    </location>
</feature>
<gene>
    <name evidence="3" type="ORF">QWY29_03345</name>
</gene>
<protein>
    <submittedName>
        <fullName evidence="3">Uncharacterized protein</fullName>
    </submittedName>
</protein>
<feature type="compositionally biased region" description="Pro residues" evidence="1">
    <location>
        <begin position="118"/>
        <end position="170"/>
    </location>
</feature>
<feature type="signal peptide" evidence="2">
    <location>
        <begin position="1"/>
        <end position="29"/>
    </location>
</feature>
<feature type="region of interest" description="Disordered" evidence="1">
    <location>
        <begin position="118"/>
        <end position="216"/>
    </location>
</feature>
<dbReference type="RefSeq" id="WP_300959234.1">
    <property type="nucleotide sequence ID" value="NZ_JAUHJR010000001.1"/>
</dbReference>
<feature type="compositionally biased region" description="Low complexity" evidence="1">
    <location>
        <begin position="200"/>
        <end position="216"/>
    </location>
</feature>
<evidence type="ECO:0000256" key="2">
    <source>
        <dbReference type="SAM" id="SignalP"/>
    </source>
</evidence>
<reference evidence="3" key="1">
    <citation type="submission" date="2023-06" db="EMBL/GenBank/DDBJ databases">
        <title>Draft genome sequence of Nocardioides sp. SOB72.</title>
        <authorList>
            <person name="Zhang G."/>
        </authorList>
    </citation>
    <scope>NUCLEOTIDE SEQUENCE</scope>
    <source>
        <strain evidence="3">SOB72</strain>
    </source>
</reference>
<evidence type="ECO:0000313" key="4">
    <source>
        <dbReference type="Proteomes" id="UP001168537"/>
    </source>
</evidence>